<organism evidence="2 3">
    <name type="scientific">Gossypium darwinii</name>
    <name type="common">Darwin's cotton</name>
    <name type="synonym">Gossypium barbadense var. darwinii</name>
    <dbReference type="NCBI Taxonomy" id="34276"/>
    <lineage>
        <taxon>Eukaryota</taxon>
        <taxon>Viridiplantae</taxon>
        <taxon>Streptophyta</taxon>
        <taxon>Embryophyta</taxon>
        <taxon>Tracheophyta</taxon>
        <taxon>Spermatophyta</taxon>
        <taxon>Magnoliopsida</taxon>
        <taxon>eudicotyledons</taxon>
        <taxon>Gunneridae</taxon>
        <taxon>Pentapetalae</taxon>
        <taxon>rosids</taxon>
        <taxon>malvids</taxon>
        <taxon>Malvales</taxon>
        <taxon>Malvaceae</taxon>
        <taxon>Malvoideae</taxon>
        <taxon>Gossypium</taxon>
    </lineage>
</organism>
<reference evidence="2 3" key="1">
    <citation type="submission" date="2019-06" db="EMBL/GenBank/DDBJ databases">
        <title>WGS assembly of Gossypium darwinii.</title>
        <authorList>
            <person name="Chen Z.J."/>
            <person name="Sreedasyam A."/>
            <person name="Ando A."/>
            <person name="Song Q."/>
            <person name="De L."/>
            <person name="Hulse-Kemp A."/>
            <person name="Ding M."/>
            <person name="Ye W."/>
            <person name="Kirkbride R."/>
            <person name="Jenkins J."/>
            <person name="Plott C."/>
            <person name="Lovell J."/>
            <person name="Lin Y.-M."/>
            <person name="Vaughn R."/>
            <person name="Liu B."/>
            <person name="Li W."/>
            <person name="Simpson S."/>
            <person name="Scheffler B."/>
            <person name="Saski C."/>
            <person name="Grover C."/>
            <person name="Hu G."/>
            <person name="Conover J."/>
            <person name="Carlson J."/>
            <person name="Shu S."/>
            <person name="Boston L."/>
            <person name="Williams M."/>
            <person name="Peterson D."/>
            <person name="Mcgee K."/>
            <person name="Jones D."/>
            <person name="Wendel J."/>
            <person name="Stelly D."/>
            <person name="Grimwood J."/>
            <person name="Schmutz J."/>
        </authorList>
    </citation>
    <scope>NUCLEOTIDE SEQUENCE [LARGE SCALE GENOMIC DNA]</scope>
    <source>
        <strain evidence="2">1808015.09</strain>
    </source>
</reference>
<protein>
    <submittedName>
        <fullName evidence="2">Uncharacterized protein</fullName>
    </submittedName>
</protein>
<proteinExistence type="predicted"/>
<name>A0A5D2G2V2_GOSDA</name>
<dbReference type="Proteomes" id="UP000323506">
    <property type="component" value="Chromosome A06"/>
</dbReference>
<dbReference type="EMBL" id="CM017693">
    <property type="protein sequence ID" value="TYH12182.1"/>
    <property type="molecule type" value="Genomic_DNA"/>
</dbReference>
<evidence type="ECO:0000256" key="1">
    <source>
        <dbReference type="SAM" id="MobiDB-lite"/>
    </source>
</evidence>
<keyword evidence="3" id="KW-1185">Reference proteome</keyword>
<dbReference type="AlphaFoldDB" id="A0A5D2G2V2"/>
<accession>A0A5D2G2V2</accession>
<evidence type="ECO:0000313" key="2">
    <source>
        <dbReference type="EMBL" id="TYH12182.1"/>
    </source>
</evidence>
<feature type="region of interest" description="Disordered" evidence="1">
    <location>
        <begin position="1"/>
        <end position="23"/>
    </location>
</feature>
<evidence type="ECO:0000313" key="3">
    <source>
        <dbReference type="Proteomes" id="UP000323506"/>
    </source>
</evidence>
<gene>
    <name evidence="2" type="ORF">ES288_A06G045900v1</name>
</gene>
<sequence length="96" mass="11754">MTKRKNFPFRESVQTPPPKRRHFKGEIKPNFFYLSFSFVFQRKKNTKHPLPNLFLRRIRFLHHPLYHHRTRWSTVREDGLFNPGVRHVEGRCVTPQ</sequence>